<accession>A0A3R7JUT4</accession>
<keyword evidence="3" id="KW-1185">Reference proteome</keyword>
<keyword evidence="1" id="KW-0732">Signal</keyword>
<sequence length="121" mass="13055">MAMATVQCRAVCALAVFALLCGCFSSVCGEEASKVKVSAGVQLQVTCPTTVKPTQWYFSGSRTIEWISCSGATGGSVSTSAKDEIGERICIWAILLYNDTLLKQCTTSDRRLLVHRVPWSV</sequence>
<feature type="chain" id="PRO_5018570326" description="Mucin-like glycoprotein" evidence="1">
    <location>
        <begin position="30"/>
        <end position="121"/>
    </location>
</feature>
<evidence type="ECO:0000256" key="1">
    <source>
        <dbReference type="SAM" id="SignalP"/>
    </source>
</evidence>
<dbReference type="EMBL" id="MKGL01000791">
    <property type="protein sequence ID" value="RNE95819.1"/>
    <property type="molecule type" value="Genomic_DNA"/>
</dbReference>
<evidence type="ECO:0008006" key="4">
    <source>
        <dbReference type="Google" id="ProtNLM"/>
    </source>
</evidence>
<feature type="signal peptide" evidence="1">
    <location>
        <begin position="1"/>
        <end position="29"/>
    </location>
</feature>
<dbReference type="GeneID" id="40334077"/>
<dbReference type="RefSeq" id="XP_029233416.1">
    <property type="nucleotide sequence ID" value="XM_029386788.1"/>
</dbReference>
<protein>
    <recommendedName>
        <fullName evidence="4">Mucin-like glycoprotein</fullName>
    </recommendedName>
</protein>
<comment type="caution">
    <text evidence="2">The sequence shown here is derived from an EMBL/GenBank/DDBJ whole genome shotgun (WGS) entry which is preliminary data.</text>
</comment>
<evidence type="ECO:0000313" key="2">
    <source>
        <dbReference type="EMBL" id="RNE95819.1"/>
    </source>
</evidence>
<dbReference type="AlphaFoldDB" id="A0A3R7JUT4"/>
<gene>
    <name evidence="2" type="ORF">TraAM80_10144</name>
</gene>
<organism evidence="2 3">
    <name type="scientific">Trypanosoma rangeli</name>
    <dbReference type="NCBI Taxonomy" id="5698"/>
    <lineage>
        <taxon>Eukaryota</taxon>
        <taxon>Discoba</taxon>
        <taxon>Euglenozoa</taxon>
        <taxon>Kinetoplastea</taxon>
        <taxon>Metakinetoplastina</taxon>
        <taxon>Trypanosomatida</taxon>
        <taxon>Trypanosomatidae</taxon>
        <taxon>Trypanosoma</taxon>
        <taxon>Herpetosoma</taxon>
    </lineage>
</organism>
<name>A0A3R7JUT4_TRYRA</name>
<reference evidence="2 3" key="1">
    <citation type="journal article" date="2018" name="BMC Genomics">
        <title>Genomic comparison of Trypanosoma conorhini and Trypanosoma rangeli to Trypanosoma cruzi strains of high and low virulence.</title>
        <authorList>
            <person name="Bradwell K.R."/>
            <person name="Koparde V.N."/>
            <person name="Matveyev A.V."/>
            <person name="Serrano M.G."/>
            <person name="Alves J.M."/>
            <person name="Parikh H."/>
            <person name="Huang B."/>
            <person name="Lee V."/>
            <person name="Espinosa-Alvarez O."/>
            <person name="Ortiz P.A."/>
            <person name="Costa-Martins A.G."/>
            <person name="Teixeira M.M."/>
            <person name="Buck G.A."/>
        </authorList>
    </citation>
    <scope>NUCLEOTIDE SEQUENCE [LARGE SCALE GENOMIC DNA]</scope>
    <source>
        <strain evidence="2 3">AM80</strain>
    </source>
</reference>
<proteinExistence type="predicted"/>
<evidence type="ECO:0000313" key="3">
    <source>
        <dbReference type="Proteomes" id="UP000283634"/>
    </source>
</evidence>
<dbReference type="Proteomes" id="UP000283634">
    <property type="component" value="Unassembled WGS sequence"/>
</dbReference>